<comment type="caution">
    <text evidence="6">The sequence shown here is derived from an EMBL/GenBank/DDBJ whole genome shotgun (WGS) entry which is preliminary data.</text>
</comment>
<dbReference type="GO" id="GO:0051539">
    <property type="term" value="F:4 iron, 4 sulfur cluster binding"/>
    <property type="evidence" value="ECO:0007669"/>
    <property type="project" value="UniProtKB-KW"/>
</dbReference>
<dbReference type="GO" id="GO:0020037">
    <property type="term" value="F:heme binding"/>
    <property type="evidence" value="ECO:0007669"/>
    <property type="project" value="InterPro"/>
</dbReference>
<evidence type="ECO:0000256" key="3">
    <source>
        <dbReference type="ARBA" id="ARBA00023004"/>
    </source>
</evidence>
<keyword evidence="4" id="KW-0411">Iron-sulfur</keyword>
<organism evidence="6 7">
    <name type="scientific">Desulfuribacillus alkaliarsenatis</name>
    <dbReference type="NCBI Taxonomy" id="766136"/>
    <lineage>
        <taxon>Bacteria</taxon>
        <taxon>Bacillati</taxon>
        <taxon>Bacillota</taxon>
        <taxon>Desulfuribacillia</taxon>
        <taxon>Desulfuribacillales</taxon>
        <taxon>Desulfuribacillaceae</taxon>
        <taxon>Desulfuribacillus</taxon>
    </lineage>
</organism>
<dbReference type="RefSeq" id="WP_069643085.1">
    <property type="nucleotide sequence ID" value="NZ_MIJE01000022.1"/>
</dbReference>
<evidence type="ECO:0000256" key="2">
    <source>
        <dbReference type="ARBA" id="ARBA00022723"/>
    </source>
</evidence>
<dbReference type="GO" id="GO:0016491">
    <property type="term" value="F:oxidoreductase activity"/>
    <property type="evidence" value="ECO:0007669"/>
    <property type="project" value="InterPro"/>
</dbReference>
<dbReference type="PANTHER" id="PTHR43687">
    <property type="entry name" value="ADENYLYLSULFATE REDUCTASE, BETA SUBUNIT"/>
    <property type="match status" value="1"/>
</dbReference>
<dbReference type="GO" id="GO:0046872">
    <property type="term" value="F:metal ion binding"/>
    <property type="evidence" value="ECO:0007669"/>
    <property type="project" value="UniProtKB-KW"/>
</dbReference>
<dbReference type="InterPro" id="IPR050572">
    <property type="entry name" value="Fe-S_Ferredoxin"/>
</dbReference>
<keyword evidence="3" id="KW-0408">Iron</keyword>
<dbReference type="Gene3D" id="3.30.413.10">
    <property type="entry name" value="Sulfite Reductase Hemoprotein, domain 1"/>
    <property type="match status" value="1"/>
</dbReference>
<evidence type="ECO:0000259" key="5">
    <source>
        <dbReference type="PROSITE" id="PS51379"/>
    </source>
</evidence>
<dbReference type="PROSITE" id="PS00198">
    <property type="entry name" value="4FE4S_FER_1"/>
    <property type="match status" value="1"/>
</dbReference>
<feature type="domain" description="4Fe-4S ferredoxin-type" evidence="5">
    <location>
        <begin position="89"/>
        <end position="117"/>
    </location>
</feature>
<name>A0A1E5G235_9FIRM</name>
<dbReference type="PROSITE" id="PS51379">
    <property type="entry name" value="4FE4S_FER_2"/>
    <property type="match status" value="2"/>
</dbReference>
<dbReference type="Gene3D" id="3.30.70.20">
    <property type="match status" value="1"/>
</dbReference>
<reference evidence="6 7" key="1">
    <citation type="submission" date="2016-09" db="EMBL/GenBank/DDBJ databases">
        <title>Draft genome sequence for the type strain of Desulfuribacillus alkaliarsenatis AHT28, an obligately anaerobic, sulfidogenic bacterium isolated from Russian soda lake sediments.</title>
        <authorList>
            <person name="Abin C.A."/>
            <person name="Hollibaugh J.T."/>
        </authorList>
    </citation>
    <scope>NUCLEOTIDE SEQUENCE [LARGE SCALE GENOMIC DNA]</scope>
    <source>
        <strain evidence="6 7">AHT28</strain>
    </source>
</reference>
<evidence type="ECO:0000313" key="7">
    <source>
        <dbReference type="Proteomes" id="UP000094296"/>
    </source>
</evidence>
<evidence type="ECO:0000256" key="4">
    <source>
        <dbReference type="ARBA" id="ARBA00023014"/>
    </source>
</evidence>
<dbReference type="Proteomes" id="UP000094296">
    <property type="component" value="Unassembled WGS sequence"/>
</dbReference>
<dbReference type="PROSITE" id="PS00365">
    <property type="entry name" value="NIR_SIR"/>
    <property type="match status" value="1"/>
</dbReference>
<dbReference type="InterPro" id="IPR006067">
    <property type="entry name" value="NO2/SO3_Rdtase_4Fe4S_dom"/>
</dbReference>
<keyword evidence="1" id="KW-0004">4Fe-4S</keyword>
<dbReference type="PANTHER" id="PTHR43687:SF1">
    <property type="entry name" value="FERREDOXIN III"/>
    <property type="match status" value="1"/>
</dbReference>
<dbReference type="InterPro" id="IPR017900">
    <property type="entry name" value="4Fe4S_Fe_S_CS"/>
</dbReference>
<proteinExistence type="predicted"/>
<dbReference type="AlphaFoldDB" id="A0A1E5G235"/>
<dbReference type="Pfam" id="PF00037">
    <property type="entry name" value="Fer4"/>
    <property type="match status" value="1"/>
</dbReference>
<dbReference type="InterPro" id="IPR006066">
    <property type="entry name" value="NO2/SO3_Rdtase_FeS/sirohaem_BS"/>
</dbReference>
<accession>A0A1E5G235</accession>
<dbReference type="OrthoDB" id="9798098at2"/>
<keyword evidence="2" id="KW-0479">Metal-binding</keyword>
<evidence type="ECO:0000256" key="1">
    <source>
        <dbReference type="ARBA" id="ARBA00022485"/>
    </source>
</evidence>
<protein>
    <recommendedName>
        <fullName evidence="5">4Fe-4S ferredoxin-type domain-containing protein</fullName>
    </recommendedName>
</protein>
<dbReference type="SUPFAM" id="SSF56014">
    <property type="entry name" value="Nitrite and sulphite reductase 4Fe-4S domain-like"/>
    <property type="match status" value="1"/>
</dbReference>
<dbReference type="STRING" id="766136.BHF68_05420"/>
<dbReference type="InterPro" id="IPR017896">
    <property type="entry name" value="4Fe4S_Fe-S-bd"/>
</dbReference>
<dbReference type="SUPFAM" id="SSF54862">
    <property type="entry name" value="4Fe-4S ferredoxins"/>
    <property type="match status" value="1"/>
</dbReference>
<evidence type="ECO:0000313" key="6">
    <source>
        <dbReference type="EMBL" id="OEF97039.1"/>
    </source>
</evidence>
<feature type="domain" description="4Fe-4S ferredoxin-type" evidence="5">
    <location>
        <begin position="118"/>
        <end position="147"/>
    </location>
</feature>
<dbReference type="EMBL" id="MIJE01000022">
    <property type="protein sequence ID" value="OEF97039.1"/>
    <property type="molecule type" value="Genomic_DNA"/>
</dbReference>
<dbReference type="Pfam" id="PF01077">
    <property type="entry name" value="NIR_SIR"/>
    <property type="match status" value="1"/>
</dbReference>
<sequence length="227" mass="25283">MSSLQAHTRNGFSIYQCKAETDCYKSIHNTSSVAKRIKKLVTELNLDEFIRNKFGDRLSKHHVFDIVFSGCPNGCSKPQINDIGIMGRSIIAINQAECISCMKCIRACKENALKIVESAVIVDDKACVGCSECVRACPVDAIIETNKGYRVIAGGRLGRHPQLALEVVPFVNEAELDSVVRGLIEYFKEYATTEERLADTIARLGIESVQQYLQKNYLQKNTEEQSA</sequence>
<keyword evidence="7" id="KW-1185">Reference proteome</keyword>
<gene>
    <name evidence="6" type="ORF">BHF68_05420</name>
</gene>
<dbReference type="InterPro" id="IPR045854">
    <property type="entry name" value="NO2/SO3_Rdtase_4Fe4S_sf"/>
</dbReference>